<reference evidence="1 2" key="1">
    <citation type="journal article" date="2015" name="Proc. Natl. Acad. Sci. U.S.A.">
        <title>The resurrection genome of Boea hygrometrica: A blueprint for survival of dehydration.</title>
        <authorList>
            <person name="Xiao L."/>
            <person name="Yang G."/>
            <person name="Zhang L."/>
            <person name="Yang X."/>
            <person name="Zhao S."/>
            <person name="Ji Z."/>
            <person name="Zhou Q."/>
            <person name="Hu M."/>
            <person name="Wang Y."/>
            <person name="Chen M."/>
            <person name="Xu Y."/>
            <person name="Jin H."/>
            <person name="Xiao X."/>
            <person name="Hu G."/>
            <person name="Bao F."/>
            <person name="Hu Y."/>
            <person name="Wan P."/>
            <person name="Li L."/>
            <person name="Deng X."/>
            <person name="Kuang T."/>
            <person name="Xiang C."/>
            <person name="Zhu J.K."/>
            <person name="Oliver M.J."/>
            <person name="He Y."/>
        </authorList>
    </citation>
    <scope>NUCLEOTIDE SEQUENCE [LARGE SCALE GENOMIC DNA]</scope>
    <source>
        <strain evidence="2">cv. XS01</strain>
    </source>
</reference>
<accession>A0A2Z7CFF4</accession>
<proteinExistence type="predicted"/>
<dbReference type="Proteomes" id="UP000250235">
    <property type="component" value="Unassembled WGS sequence"/>
</dbReference>
<keyword evidence="2" id="KW-1185">Reference proteome</keyword>
<name>A0A2Z7CFF4_9LAMI</name>
<evidence type="ECO:0000313" key="2">
    <source>
        <dbReference type="Proteomes" id="UP000250235"/>
    </source>
</evidence>
<protein>
    <submittedName>
        <fullName evidence="1">GDSL esterase/lipase-like</fullName>
    </submittedName>
</protein>
<dbReference type="AlphaFoldDB" id="A0A2Z7CFF4"/>
<organism evidence="1 2">
    <name type="scientific">Dorcoceras hygrometricum</name>
    <dbReference type="NCBI Taxonomy" id="472368"/>
    <lineage>
        <taxon>Eukaryota</taxon>
        <taxon>Viridiplantae</taxon>
        <taxon>Streptophyta</taxon>
        <taxon>Embryophyta</taxon>
        <taxon>Tracheophyta</taxon>
        <taxon>Spermatophyta</taxon>
        <taxon>Magnoliopsida</taxon>
        <taxon>eudicotyledons</taxon>
        <taxon>Gunneridae</taxon>
        <taxon>Pentapetalae</taxon>
        <taxon>asterids</taxon>
        <taxon>lamiids</taxon>
        <taxon>Lamiales</taxon>
        <taxon>Gesneriaceae</taxon>
        <taxon>Didymocarpoideae</taxon>
        <taxon>Trichosporeae</taxon>
        <taxon>Loxocarpinae</taxon>
        <taxon>Dorcoceras</taxon>
    </lineage>
</organism>
<gene>
    <name evidence="1" type="ORF">F511_30651</name>
</gene>
<sequence length="425" mass="47613">MMKSRTRLPPLPSRLAPPPCTAAAAASHAGICSGQLFEEFPSVPISSGLLVQADEGVSLPVVDLIDVIYRHLPLSAGFLVKLVGARRLDASKMCENPKIQLSEIEPKQIQIWDGQLRSGTVNSDSVRSTQIGQLRPGTVNSQLKYGTANSSGQQSDSHTAVNSQLSFGLVNSALDGQFRFGDENSDLATQIQIWRWKFRFGKENSAREFHKNTVNFHAELCTRLHPSTVRSTRFRIPVKKFQQTGDESAVSPLALASCKLKFYLHAQTHGRRQQLRDLALANYSLHEGYRMKELLKRSPTLPQTSKKVTENDGNLPEKLTVNSVLGFEAKNNNREKISLNSYCWTLKFQQLKNPTADQTSRETLRQLISNENQQLVQALHSKTTTFPPRATGTLTRVDVYSQRYNQTTHMRTDPSQLIPKTLRFN</sequence>
<evidence type="ECO:0000313" key="1">
    <source>
        <dbReference type="EMBL" id="KZV43233.1"/>
    </source>
</evidence>
<dbReference type="EMBL" id="KQ998155">
    <property type="protein sequence ID" value="KZV43233.1"/>
    <property type="molecule type" value="Genomic_DNA"/>
</dbReference>